<evidence type="ECO:0000256" key="2">
    <source>
        <dbReference type="ARBA" id="ARBA00022676"/>
    </source>
</evidence>
<feature type="transmembrane region" description="Helical" evidence="4">
    <location>
        <begin position="6"/>
        <end position="28"/>
    </location>
</feature>
<reference evidence="6 7" key="1">
    <citation type="submission" date="2019-09" db="EMBL/GenBank/DDBJ databases">
        <title>Genome sequence and assembly of Taibaiella sp.</title>
        <authorList>
            <person name="Chhetri G."/>
        </authorList>
    </citation>
    <scope>NUCLEOTIDE SEQUENCE [LARGE SCALE GENOMIC DNA]</scope>
    <source>
        <strain evidence="6 7">KVB11</strain>
    </source>
</reference>
<keyword evidence="4" id="KW-0472">Membrane</keyword>
<evidence type="ECO:0000313" key="7">
    <source>
        <dbReference type="Proteomes" id="UP000323632"/>
    </source>
</evidence>
<dbReference type="InterPro" id="IPR029044">
    <property type="entry name" value="Nucleotide-diphossugar_trans"/>
</dbReference>
<protein>
    <submittedName>
        <fullName evidence="6">Glycosyltransferase</fullName>
    </submittedName>
</protein>
<dbReference type="SUPFAM" id="SSF53448">
    <property type="entry name" value="Nucleotide-diphospho-sugar transferases"/>
    <property type="match status" value="1"/>
</dbReference>
<dbReference type="PANTHER" id="PTHR43630">
    <property type="entry name" value="POLY-BETA-1,6-N-ACETYL-D-GLUCOSAMINE SYNTHASE"/>
    <property type="match status" value="1"/>
</dbReference>
<dbReference type="PANTHER" id="PTHR43630:SF1">
    <property type="entry name" value="POLY-BETA-1,6-N-ACETYL-D-GLUCOSAMINE SYNTHASE"/>
    <property type="match status" value="1"/>
</dbReference>
<organism evidence="6 7">
    <name type="scientific">Taibaiella lutea</name>
    <dbReference type="NCBI Taxonomy" id="2608001"/>
    <lineage>
        <taxon>Bacteria</taxon>
        <taxon>Pseudomonadati</taxon>
        <taxon>Bacteroidota</taxon>
        <taxon>Chitinophagia</taxon>
        <taxon>Chitinophagales</taxon>
        <taxon>Chitinophagaceae</taxon>
        <taxon>Taibaiella</taxon>
    </lineage>
</organism>
<dbReference type="Proteomes" id="UP000323632">
    <property type="component" value="Unassembled WGS sequence"/>
</dbReference>
<evidence type="ECO:0000313" key="6">
    <source>
        <dbReference type="EMBL" id="KAA5536885.1"/>
    </source>
</evidence>
<keyword evidence="3 6" id="KW-0808">Transferase</keyword>
<comment type="similarity">
    <text evidence="1">Belongs to the glycosyltransferase 2 family.</text>
</comment>
<feature type="transmembrane region" description="Helical" evidence="4">
    <location>
        <begin position="327"/>
        <end position="347"/>
    </location>
</feature>
<dbReference type="AlphaFoldDB" id="A0A5M6CV58"/>
<evidence type="ECO:0000256" key="4">
    <source>
        <dbReference type="SAM" id="Phobius"/>
    </source>
</evidence>
<keyword evidence="4" id="KW-1133">Transmembrane helix</keyword>
<accession>A0A5M6CV58</accession>
<keyword evidence="7" id="KW-1185">Reference proteome</keyword>
<evidence type="ECO:0000259" key="5">
    <source>
        <dbReference type="Pfam" id="PF00535"/>
    </source>
</evidence>
<dbReference type="Pfam" id="PF00535">
    <property type="entry name" value="Glycos_transf_2"/>
    <property type="match status" value="1"/>
</dbReference>
<evidence type="ECO:0000256" key="1">
    <source>
        <dbReference type="ARBA" id="ARBA00006739"/>
    </source>
</evidence>
<gene>
    <name evidence="6" type="ORF">F0919_04215</name>
</gene>
<dbReference type="RefSeq" id="WP_150031462.1">
    <property type="nucleotide sequence ID" value="NZ_VWSH01000001.1"/>
</dbReference>
<keyword evidence="2" id="KW-0328">Glycosyltransferase</keyword>
<dbReference type="GO" id="GO:0016757">
    <property type="term" value="F:glycosyltransferase activity"/>
    <property type="evidence" value="ECO:0007669"/>
    <property type="project" value="UniProtKB-KW"/>
</dbReference>
<feature type="domain" description="Glycosyltransferase 2-like" evidence="5">
    <location>
        <begin position="48"/>
        <end position="154"/>
    </location>
</feature>
<dbReference type="Gene3D" id="3.90.550.10">
    <property type="entry name" value="Spore Coat Polysaccharide Biosynthesis Protein SpsA, Chain A"/>
    <property type="match status" value="1"/>
</dbReference>
<dbReference type="EMBL" id="VWSH01000001">
    <property type="protein sequence ID" value="KAA5536885.1"/>
    <property type="molecule type" value="Genomic_DNA"/>
</dbReference>
<dbReference type="InterPro" id="IPR001173">
    <property type="entry name" value="Glyco_trans_2-like"/>
</dbReference>
<feature type="transmembrane region" description="Helical" evidence="4">
    <location>
        <begin position="359"/>
        <end position="382"/>
    </location>
</feature>
<keyword evidence="4" id="KW-0812">Transmembrane</keyword>
<feature type="transmembrane region" description="Helical" evidence="4">
    <location>
        <begin position="294"/>
        <end position="315"/>
    </location>
</feature>
<name>A0A5M6CV58_9BACT</name>
<proteinExistence type="inferred from homology"/>
<sequence>MQYLFYYEFWVYFFCFVCIIQIVFLFILKFNKKQFNNPQPLNNPIPVSIIICAKNEAQNLQQFLPFVLEQDYPKDLSEVIVVNDQSVDNSKEILEALVEKYPQLHILNIPVETIKTLPGKKFALSKGIEAARFERLLLTDADCKPSSDQWLRKISQISNLKPQICLGYGAYEAKFGLLNKFIRWETVNTCMQYASYTAIGLPYMGVGRNLSYDKSLLKDLDKDIAFQEVYKHTPSGDDDLLICKIATKENTSVCLDKDAFTISVPQSTWKDWWKQKTRHSSTGKYYPEKVKSLLGLYAISHSLYWFLGIILISWSLKSGTFLLQSKIWNLAVFLFLLRLFLYWLNAAKWYRQLNEKKILLFYPLGDLGWAIYNVLLSPYIFWKNKQSWK</sequence>
<evidence type="ECO:0000256" key="3">
    <source>
        <dbReference type="ARBA" id="ARBA00022679"/>
    </source>
</evidence>
<comment type="caution">
    <text evidence="6">The sequence shown here is derived from an EMBL/GenBank/DDBJ whole genome shotgun (WGS) entry which is preliminary data.</text>
</comment>